<dbReference type="PANTHER" id="PTHR12622">
    <property type="entry name" value="DELTEX-RELATED"/>
    <property type="match status" value="1"/>
</dbReference>
<feature type="region of interest" description="Disordered" evidence="6">
    <location>
        <begin position="215"/>
        <end position="242"/>
    </location>
</feature>
<dbReference type="Proteomes" id="UP000663854">
    <property type="component" value="Unassembled WGS sequence"/>
</dbReference>
<feature type="compositionally biased region" description="Acidic residues" evidence="6">
    <location>
        <begin position="225"/>
        <end position="240"/>
    </location>
</feature>
<dbReference type="GO" id="GO:0008270">
    <property type="term" value="F:zinc ion binding"/>
    <property type="evidence" value="ECO:0007669"/>
    <property type="project" value="UniProtKB-KW"/>
</dbReference>
<dbReference type="InterPro" id="IPR001841">
    <property type="entry name" value="Znf_RING"/>
</dbReference>
<dbReference type="GO" id="GO:0016567">
    <property type="term" value="P:protein ubiquitination"/>
    <property type="evidence" value="ECO:0007669"/>
    <property type="project" value="UniProtKB-UniRule"/>
</dbReference>
<dbReference type="GO" id="GO:0061630">
    <property type="term" value="F:ubiquitin protein ligase activity"/>
    <property type="evidence" value="ECO:0007669"/>
    <property type="project" value="UniProtKB-UniRule"/>
</dbReference>
<evidence type="ECO:0000256" key="3">
    <source>
        <dbReference type="ARBA" id="ARBA00022833"/>
    </source>
</evidence>
<evidence type="ECO:0000313" key="8">
    <source>
        <dbReference type="EMBL" id="CAF1263863.1"/>
    </source>
</evidence>
<evidence type="ECO:0000313" key="10">
    <source>
        <dbReference type="Proteomes" id="UP000663854"/>
    </source>
</evidence>
<dbReference type="PROSITE" id="PS00518">
    <property type="entry name" value="ZF_RING_1"/>
    <property type="match status" value="1"/>
</dbReference>
<sequence length="571" mass="66611">MASDSELDRNAIFEKFASIKRMHDEVGRKQTEDYQKRLQKLKEEESNYMAKLLAQQIPNRSQQDVPPIRVENSARRDLFLTSKNGTNQSDVPLSQQHYPSYKLTNRSSSHHQDSYDNRDYEWNIDDDIQPLNITDNEILDERITNRITNDDESEDSYITAYHQLLQTHHHQQQQIIAQQEQENMLSTIFEASCEDATPMTSLVDVHQQRTQISPKLPSIPISEDNLSDQEEEEEEEEEEEKFVRPIAPSFSSIDEMPISTIFVKNENLKYIISNMTSTIEITSSTTIPINNSKICNTTNIKIQNSSFTNDSSSSKLAYSYSNIEQTLECPVCLDRFRDPRALPCQHVYCCLCLKTIISSNKSCIKIICPLCHQTFSYKNFEQFPKSYIHNQLLDLIPINYDIKGKCFKCKENTLLNLCPCCDYHLCKICFENDRQNLLINLKNIFHLCYNNRDHLEKLISIDINNLLYKTNFLLNNSQTIEFNNILSIFYDLNFIYQQINKLPITITKRTYENDNENLSDIKHRKIESTTYLNQPQEQINDDNDDDDDDDDDDIIYIKTIQTKSTSTLDDS</sequence>
<name>A0A815ASX0_9BILA</name>
<comment type="catalytic activity">
    <reaction evidence="5">
        <text>S-ubiquitinyl-[E2 ubiquitin-conjugating enzyme]-L-cysteine + [acceptor protein]-L-lysine = [E2 ubiquitin-conjugating enzyme]-L-cysteine + N(6)-ubiquitinyl-[acceptor protein]-L-lysine.</text>
        <dbReference type="EC" id="2.3.2.27"/>
    </reaction>
</comment>
<dbReference type="EMBL" id="CAJNOL010003046">
    <property type="protein sequence ID" value="CAF1543654.1"/>
    <property type="molecule type" value="Genomic_DNA"/>
</dbReference>
<reference evidence="8" key="1">
    <citation type="submission" date="2021-02" db="EMBL/GenBank/DDBJ databases">
        <authorList>
            <person name="Nowell W R."/>
        </authorList>
    </citation>
    <scope>NUCLEOTIDE SEQUENCE</scope>
</reference>
<dbReference type="EMBL" id="CAJNOH010001968">
    <property type="protein sequence ID" value="CAF1263863.1"/>
    <property type="molecule type" value="Genomic_DNA"/>
</dbReference>
<dbReference type="SMART" id="SM00184">
    <property type="entry name" value="RING"/>
    <property type="match status" value="1"/>
</dbReference>
<evidence type="ECO:0000259" key="7">
    <source>
        <dbReference type="PROSITE" id="PS50089"/>
    </source>
</evidence>
<dbReference type="EC" id="2.3.2.27" evidence="5"/>
<dbReference type="InterPro" id="IPR013083">
    <property type="entry name" value="Znf_RING/FYVE/PHD"/>
</dbReference>
<gene>
    <name evidence="9" type="ORF">JXQ802_LOCUS43130</name>
    <name evidence="8" type="ORF">PYM288_LOCUS28021</name>
</gene>
<dbReference type="Gene3D" id="3.30.40.10">
    <property type="entry name" value="Zinc/RING finger domain, C3HC4 (zinc finger)"/>
    <property type="match status" value="1"/>
</dbReference>
<evidence type="ECO:0000313" key="9">
    <source>
        <dbReference type="EMBL" id="CAF1543654.1"/>
    </source>
</evidence>
<dbReference type="InterPro" id="IPR018957">
    <property type="entry name" value="Znf_C3HC4_RING-type"/>
</dbReference>
<feature type="compositionally biased region" description="Acidic residues" evidence="6">
    <location>
        <begin position="539"/>
        <end position="552"/>
    </location>
</feature>
<dbReference type="PROSITE" id="PS50089">
    <property type="entry name" value="ZF_RING_2"/>
    <property type="match status" value="1"/>
</dbReference>
<evidence type="ECO:0000256" key="1">
    <source>
        <dbReference type="ARBA" id="ARBA00022723"/>
    </source>
</evidence>
<keyword evidence="1 5" id="KW-0479">Metal-binding</keyword>
<proteinExistence type="inferred from homology"/>
<dbReference type="SUPFAM" id="SSF57850">
    <property type="entry name" value="RING/U-box"/>
    <property type="match status" value="1"/>
</dbReference>
<keyword evidence="5" id="KW-0963">Cytoplasm</keyword>
<dbReference type="GO" id="GO:0005737">
    <property type="term" value="C:cytoplasm"/>
    <property type="evidence" value="ECO:0007669"/>
    <property type="project" value="UniProtKB-SubCell"/>
</dbReference>
<dbReference type="InterPro" id="IPR039398">
    <property type="entry name" value="Deltex_fam"/>
</dbReference>
<keyword evidence="3 5" id="KW-0862">Zinc</keyword>
<organism evidence="8 10">
    <name type="scientific">Rotaria sordida</name>
    <dbReference type="NCBI Taxonomy" id="392033"/>
    <lineage>
        <taxon>Eukaryota</taxon>
        <taxon>Metazoa</taxon>
        <taxon>Spiralia</taxon>
        <taxon>Gnathifera</taxon>
        <taxon>Rotifera</taxon>
        <taxon>Eurotatoria</taxon>
        <taxon>Bdelloidea</taxon>
        <taxon>Philodinida</taxon>
        <taxon>Philodinidae</taxon>
        <taxon>Rotaria</taxon>
    </lineage>
</organism>
<evidence type="ECO:0000313" key="11">
    <source>
        <dbReference type="Proteomes" id="UP000663870"/>
    </source>
</evidence>
<dbReference type="Proteomes" id="UP000663870">
    <property type="component" value="Unassembled WGS sequence"/>
</dbReference>
<evidence type="ECO:0000256" key="2">
    <source>
        <dbReference type="ARBA" id="ARBA00022771"/>
    </source>
</evidence>
<dbReference type="GO" id="GO:0007219">
    <property type="term" value="P:Notch signaling pathway"/>
    <property type="evidence" value="ECO:0007669"/>
    <property type="project" value="InterPro"/>
</dbReference>
<protein>
    <recommendedName>
        <fullName evidence="5">E3 ubiquitin-protein ligase</fullName>
        <ecNumber evidence="5">2.3.2.27</ecNumber>
    </recommendedName>
</protein>
<feature type="domain" description="RING-type" evidence="7">
    <location>
        <begin position="329"/>
        <end position="372"/>
    </location>
</feature>
<accession>A0A815ASX0</accession>
<dbReference type="AlphaFoldDB" id="A0A815ASX0"/>
<comment type="pathway">
    <text evidence="5">Protein modification; protein ubiquitination.</text>
</comment>
<evidence type="ECO:0000256" key="6">
    <source>
        <dbReference type="SAM" id="MobiDB-lite"/>
    </source>
</evidence>
<keyword evidence="11" id="KW-1185">Reference proteome</keyword>
<comment type="subcellular location">
    <subcellularLocation>
        <location evidence="5">Cytoplasm</location>
    </subcellularLocation>
</comment>
<dbReference type="InterPro" id="IPR017907">
    <property type="entry name" value="Znf_RING_CS"/>
</dbReference>
<evidence type="ECO:0000256" key="4">
    <source>
        <dbReference type="PROSITE-ProRule" id="PRU00175"/>
    </source>
</evidence>
<dbReference type="Pfam" id="PF00097">
    <property type="entry name" value="zf-C3HC4"/>
    <property type="match status" value="1"/>
</dbReference>
<feature type="region of interest" description="Disordered" evidence="6">
    <location>
        <begin position="530"/>
        <end position="552"/>
    </location>
</feature>
<keyword evidence="2 4" id="KW-0863">Zinc-finger</keyword>
<evidence type="ECO:0000256" key="5">
    <source>
        <dbReference type="RuleBase" id="RU367105"/>
    </source>
</evidence>
<comment type="similarity">
    <text evidence="5">Belongs to the Deltex family.</text>
</comment>
<comment type="caution">
    <text evidence="8">The sequence shown here is derived from an EMBL/GenBank/DDBJ whole genome shotgun (WGS) entry which is preliminary data.</text>
</comment>
<keyword evidence="5" id="KW-0808">Transferase</keyword>